<dbReference type="EC" id="3.6.1.7" evidence="2 5"/>
<dbReference type="PROSITE" id="PS51160">
    <property type="entry name" value="ACYLPHOSPHATASE_3"/>
    <property type="match status" value="1"/>
</dbReference>
<evidence type="ECO:0000259" key="8">
    <source>
        <dbReference type="PROSITE" id="PS51160"/>
    </source>
</evidence>
<comment type="catalytic activity">
    <reaction evidence="4 5 6">
        <text>an acyl phosphate + H2O = a carboxylate + phosphate + H(+)</text>
        <dbReference type="Rhea" id="RHEA:14965"/>
        <dbReference type="ChEBI" id="CHEBI:15377"/>
        <dbReference type="ChEBI" id="CHEBI:15378"/>
        <dbReference type="ChEBI" id="CHEBI:29067"/>
        <dbReference type="ChEBI" id="CHEBI:43474"/>
        <dbReference type="ChEBI" id="CHEBI:59918"/>
        <dbReference type="EC" id="3.6.1.7"/>
    </reaction>
</comment>
<dbReference type="PANTHER" id="PTHR47268">
    <property type="entry name" value="ACYLPHOSPHATASE"/>
    <property type="match status" value="1"/>
</dbReference>
<dbReference type="SUPFAM" id="SSF54975">
    <property type="entry name" value="Acylphosphatase/BLUF domain-like"/>
    <property type="match status" value="1"/>
</dbReference>
<dbReference type="InterPro" id="IPR036046">
    <property type="entry name" value="Acylphosphatase-like_dom_sf"/>
</dbReference>
<keyword evidence="10" id="KW-1185">Reference proteome</keyword>
<dbReference type="PROSITE" id="PS00150">
    <property type="entry name" value="ACYLPHOSPHATASE_1"/>
    <property type="match status" value="1"/>
</dbReference>
<feature type="domain" description="Acylphosphatase-like" evidence="8">
    <location>
        <begin position="6"/>
        <end position="92"/>
    </location>
</feature>
<comment type="caution">
    <text evidence="9">The sequence shown here is derived from an EMBL/GenBank/DDBJ whole genome shotgun (WGS) entry which is preliminary data.</text>
</comment>
<evidence type="ECO:0000256" key="7">
    <source>
        <dbReference type="RuleBase" id="RU004168"/>
    </source>
</evidence>
<evidence type="ECO:0000256" key="4">
    <source>
        <dbReference type="ARBA" id="ARBA00047645"/>
    </source>
</evidence>
<evidence type="ECO:0000313" key="10">
    <source>
        <dbReference type="Proteomes" id="UP001595816"/>
    </source>
</evidence>
<dbReference type="InterPro" id="IPR020456">
    <property type="entry name" value="Acylphosphatase"/>
</dbReference>
<evidence type="ECO:0000256" key="2">
    <source>
        <dbReference type="ARBA" id="ARBA00012150"/>
    </source>
</evidence>
<dbReference type="Proteomes" id="UP001595816">
    <property type="component" value="Unassembled WGS sequence"/>
</dbReference>
<evidence type="ECO:0000256" key="3">
    <source>
        <dbReference type="ARBA" id="ARBA00015991"/>
    </source>
</evidence>
<feature type="active site" evidence="5">
    <location>
        <position position="39"/>
    </location>
</feature>
<evidence type="ECO:0000256" key="5">
    <source>
        <dbReference type="PROSITE-ProRule" id="PRU00520"/>
    </source>
</evidence>
<dbReference type="PROSITE" id="PS00151">
    <property type="entry name" value="ACYLPHOSPHATASE_2"/>
    <property type="match status" value="1"/>
</dbReference>
<dbReference type="EMBL" id="JBHSAY010000009">
    <property type="protein sequence ID" value="MFC4132803.1"/>
    <property type="molecule type" value="Genomic_DNA"/>
</dbReference>
<organism evidence="9 10">
    <name type="scientific">Hamadaea flava</name>
    <dbReference type="NCBI Taxonomy" id="1742688"/>
    <lineage>
        <taxon>Bacteria</taxon>
        <taxon>Bacillati</taxon>
        <taxon>Actinomycetota</taxon>
        <taxon>Actinomycetes</taxon>
        <taxon>Micromonosporales</taxon>
        <taxon>Micromonosporaceae</taxon>
        <taxon>Hamadaea</taxon>
    </lineage>
</organism>
<gene>
    <name evidence="9" type="ORF">ACFOZ4_19515</name>
</gene>
<evidence type="ECO:0000313" key="9">
    <source>
        <dbReference type="EMBL" id="MFC4132803.1"/>
    </source>
</evidence>
<sequence length="94" mass="10494">MSEIIRRRVVVAGLVQGVYFRDTCRRKALAHNVAGWVRNRRDGAVEAAFEGAPDDVDRLLRWARRGPEDAVVKTFTVDEEDPVGDTGFLILPTA</sequence>
<comment type="similarity">
    <text evidence="1 7">Belongs to the acylphosphatase family.</text>
</comment>
<feature type="active site" evidence="5">
    <location>
        <position position="21"/>
    </location>
</feature>
<dbReference type="InterPro" id="IPR001792">
    <property type="entry name" value="Acylphosphatase-like_dom"/>
</dbReference>
<dbReference type="Gene3D" id="3.30.70.100">
    <property type="match status" value="1"/>
</dbReference>
<reference evidence="10" key="1">
    <citation type="journal article" date="2019" name="Int. J. Syst. Evol. Microbiol.">
        <title>The Global Catalogue of Microorganisms (GCM) 10K type strain sequencing project: providing services to taxonomists for standard genome sequencing and annotation.</title>
        <authorList>
            <consortium name="The Broad Institute Genomics Platform"/>
            <consortium name="The Broad Institute Genome Sequencing Center for Infectious Disease"/>
            <person name="Wu L."/>
            <person name="Ma J."/>
        </authorList>
    </citation>
    <scope>NUCLEOTIDE SEQUENCE [LARGE SCALE GENOMIC DNA]</scope>
    <source>
        <strain evidence="10">CGMCC 4.7289</strain>
    </source>
</reference>
<evidence type="ECO:0000256" key="6">
    <source>
        <dbReference type="RuleBase" id="RU000553"/>
    </source>
</evidence>
<evidence type="ECO:0000256" key="1">
    <source>
        <dbReference type="ARBA" id="ARBA00005614"/>
    </source>
</evidence>
<name>A0ABV8LQX9_9ACTN</name>
<protein>
    <recommendedName>
        <fullName evidence="3 5">Acylphosphatase</fullName>
        <ecNumber evidence="2 5">3.6.1.7</ecNumber>
    </recommendedName>
</protein>
<accession>A0ABV8LQX9</accession>
<dbReference type="PANTHER" id="PTHR47268:SF4">
    <property type="entry name" value="ACYLPHOSPHATASE"/>
    <property type="match status" value="1"/>
</dbReference>
<dbReference type="Pfam" id="PF00708">
    <property type="entry name" value="Acylphosphatase"/>
    <property type="match status" value="1"/>
</dbReference>
<proteinExistence type="inferred from homology"/>
<dbReference type="RefSeq" id="WP_253752547.1">
    <property type="nucleotide sequence ID" value="NZ_JAMZDZ010000001.1"/>
</dbReference>
<dbReference type="InterPro" id="IPR017968">
    <property type="entry name" value="Acylphosphatase_CS"/>
</dbReference>
<keyword evidence="5 6" id="KW-0378">Hydrolase</keyword>